<feature type="transmembrane region" description="Helical" evidence="1">
    <location>
        <begin position="158"/>
        <end position="179"/>
    </location>
</feature>
<organism evidence="2 3">
    <name type="scientific">Triparma strigata</name>
    <dbReference type="NCBI Taxonomy" id="1606541"/>
    <lineage>
        <taxon>Eukaryota</taxon>
        <taxon>Sar</taxon>
        <taxon>Stramenopiles</taxon>
        <taxon>Ochrophyta</taxon>
        <taxon>Bolidophyceae</taxon>
        <taxon>Parmales</taxon>
        <taxon>Triparmaceae</taxon>
        <taxon>Triparma</taxon>
    </lineage>
</organism>
<dbReference type="AlphaFoldDB" id="A0A9W7AZX7"/>
<sequence>MGNIIGNIAPPPVVHPSLLTYSPPFNRFYNFLVSPYGWIICLLLIFLNIIFLLIKIAYLIIDVKLSLRLITYFEMIFPLNYLGDYDGEMSLFSNLNFIAFVVYLLKLRSKVKFALKPQDFAPRIDGGIPVVDGCSAVIALPKTPETYLDWKKDRKTKYTVILLLILTLILPFYVISYVINSVLSAFRCLGAILFGASAIFIPDPTSENTATATCDIGAHMDEVYHFLAHLPNISTWNPHIAVIRDVVDPLSLSTSPIFSHDAVGNRYKAIHRGLVIKGTVGRVDWVTRKIDTRQRIAEWDFEYSMGLLRGRFAIEVSKSEIPTEGQTEGESEKLLAATLGAATSNLKFSLTLTGFLPKLMTLLVGRQKMKGFLSQIVTDHVMNVFFVFNQGYDISRRKNENIILIDTEGIMQGFEYDLEKSDSNPNE</sequence>
<reference evidence="3" key="1">
    <citation type="journal article" date="2023" name="Commun. Biol.">
        <title>Genome analysis of Parmales, the sister group of diatoms, reveals the evolutionary specialization of diatoms from phago-mixotrophs to photoautotrophs.</title>
        <authorList>
            <person name="Ban H."/>
            <person name="Sato S."/>
            <person name="Yoshikawa S."/>
            <person name="Yamada K."/>
            <person name="Nakamura Y."/>
            <person name="Ichinomiya M."/>
            <person name="Sato N."/>
            <person name="Blanc-Mathieu R."/>
            <person name="Endo H."/>
            <person name="Kuwata A."/>
            <person name="Ogata H."/>
        </authorList>
    </citation>
    <scope>NUCLEOTIDE SEQUENCE [LARGE SCALE GENOMIC DNA]</scope>
    <source>
        <strain evidence="3">NIES 3701</strain>
    </source>
</reference>
<evidence type="ECO:0000256" key="1">
    <source>
        <dbReference type="SAM" id="Phobius"/>
    </source>
</evidence>
<evidence type="ECO:0000313" key="2">
    <source>
        <dbReference type="EMBL" id="GMH81921.1"/>
    </source>
</evidence>
<keyword evidence="1" id="KW-0812">Transmembrane</keyword>
<protein>
    <submittedName>
        <fullName evidence="2">Uncharacterized protein</fullName>
    </submittedName>
</protein>
<dbReference type="Proteomes" id="UP001165085">
    <property type="component" value="Unassembled WGS sequence"/>
</dbReference>
<proteinExistence type="predicted"/>
<keyword evidence="3" id="KW-1185">Reference proteome</keyword>
<gene>
    <name evidence="2" type="ORF">TrST_g5837</name>
</gene>
<dbReference type="OrthoDB" id="10441762at2759"/>
<accession>A0A9W7AZX7</accession>
<evidence type="ECO:0000313" key="3">
    <source>
        <dbReference type="Proteomes" id="UP001165085"/>
    </source>
</evidence>
<feature type="transmembrane region" description="Helical" evidence="1">
    <location>
        <begin position="36"/>
        <end position="58"/>
    </location>
</feature>
<keyword evidence="1" id="KW-0472">Membrane</keyword>
<dbReference type="EMBL" id="BRXY01000263">
    <property type="protein sequence ID" value="GMH81921.1"/>
    <property type="molecule type" value="Genomic_DNA"/>
</dbReference>
<keyword evidence="1" id="KW-1133">Transmembrane helix</keyword>
<comment type="caution">
    <text evidence="2">The sequence shown here is derived from an EMBL/GenBank/DDBJ whole genome shotgun (WGS) entry which is preliminary data.</text>
</comment>
<name>A0A9W7AZX7_9STRA</name>